<comment type="caution">
    <text evidence="7">The sequence shown here is derived from an EMBL/GenBank/DDBJ whole genome shotgun (WGS) entry which is preliminary data.</text>
</comment>
<dbReference type="InterPro" id="IPR001223">
    <property type="entry name" value="Glyco_hydro18_cat"/>
</dbReference>
<dbReference type="GO" id="GO:0006032">
    <property type="term" value="P:chitin catabolic process"/>
    <property type="evidence" value="ECO:0007669"/>
    <property type="project" value="TreeGrafter"/>
</dbReference>
<evidence type="ECO:0000256" key="3">
    <source>
        <dbReference type="ARBA" id="ARBA00023295"/>
    </source>
</evidence>
<sequence>MTTKHVAGYYASWKVYSTCKIEEIDPTLCTILYYAFAGLNEDGTIKVLDHWADIDKGGYKEFTGLKKKNSQLKTLLSVGGWNEGSEKYSNMVRSETNRQAFIKSAINYCQTYGFDGIDFDWEYPCQRGGRPEDKENFSKFLQETYTEFNKHGYLLTVAVAAGESHIGESYDVPVISKNVHYINIMTYDMHSYLDGRTGENSPLFSDDHLNVQYCTKAWISNGANPQKILLGIGSYGKTYTLANSANHGIGAPTSGPGLPGPNSRAAGTLAYDEILEDEKSGWTKQWSDKQQVPYLYSGNQWVGYDDEDSVRKKVEFAKQLNLGGLMMWSVDMDDPRGTCGPSYPLLKTIQKNL</sequence>
<dbReference type="SUPFAM" id="SSF51445">
    <property type="entry name" value="(Trans)glycosidases"/>
    <property type="match status" value="1"/>
</dbReference>
<dbReference type="GO" id="GO:0004568">
    <property type="term" value="F:chitinase activity"/>
    <property type="evidence" value="ECO:0007669"/>
    <property type="project" value="TreeGrafter"/>
</dbReference>
<dbReference type="FunFam" id="3.10.50.10:FF:000001">
    <property type="entry name" value="Chitinase 3-like 1"/>
    <property type="match status" value="1"/>
</dbReference>
<dbReference type="OrthoDB" id="73875at2759"/>
<dbReference type="Gene3D" id="3.10.50.10">
    <property type="match status" value="1"/>
</dbReference>
<dbReference type="PROSITE" id="PS01095">
    <property type="entry name" value="GH18_1"/>
    <property type="match status" value="1"/>
</dbReference>
<protein>
    <recommendedName>
        <fullName evidence="6">GH18 domain-containing protein</fullName>
    </recommendedName>
</protein>
<keyword evidence="2" id="KW-1015">Disulfide bond</keyword>
<dbReference type="Gene3D" id="3.20.20.80">
    <property type="entry name" value="Glycosidases"/>
    <property type="match status" value="1"/>
</dbReference>
<dbReference type="InterPro" id="IPR011583">
    <property type="entry name" value="Chitinase_II/V-like_cat"/>
</dbReference>
<dbReference type="GO" id="GO:0005576">
    <property type="term" value="C:extracellular region"/>
    <property type="evidence" value="ECO:0007669"/>
    <property type="project" value="TreeGrafter"/>
</dbReference>
<dbReference type="Proteomes" id="UP000801492">
    <property type="component" value="Unassembled WGS sequence"/>
</dbReference>
<accession>A0A8K0C777</accession>
<keyword evidence="8" id="KW-1185">Reference proteome</keyword>
<dbReference type="PANTHER" id="PTHR11177:SF360">
    <property type="entry name" value="CHITINASE 4-RELATED"/>
    <property type="match status" value="1"/>
</dbReference>
<evidence type="ECO:0000313" key="7">
    <source>
        <dbReference type="EMBL" id="KAF2880076.1"/>
    </source>
</evidence>
<reference evidence="7" key="1">
    <citation type="submission" date="2019-08" db="EMBL/GenBank/DDBJ databases">
        <title>The genome of the North American firefly Photinus pyralis.</title>
        <authorList>
            <consortium name="Photinus pyralis genome working group"/>
            <person name="Fallon T.R."/>
            <person name="Sander Lower S.E."/>
            <person name="Weng J.-K."/>
        </authorList>
    </citation>
    <scope>NUCLEOTIDE SEQUENCE</scope>
    <source>
        <strain evidence="7">TRF0915ILg1</strain>
        <tissue evidence="7">Whole body</tissue>
    </source>
</reference>
<dbReference type="PROSITE" id="PS51910">
    <property type="entry name" value="GH18_2"/>
    <property type="match status" value="1"/>
</dbReference>
<dbReference type="CDD" id="cd02872">
    <property type="entry name" value="GH18_chitolectin_chitotriosidase"/>
    <property type="match status" value="1"/>
</dbReference>
<evidence type="ECO:0000256" key="5">
    <source>
        <dbReference type="RuleBase" id="RU004453"/>
    </source>
</evidence>
<dbReference type="InterPro" id="IPR017853">
    <property type="entry name" value="GH"/>
</dbReference>
<dbReference type="Pfam" id="PF00704">
    <property type="entry name" value="Glyco_hydro_18"/>
    <property type="match status" value="1"/>
</dbReference>
<organism evidence="7 8">
    <name type="scientific">Ignelater luminosus</name>
    <name type="common">Cucubano</name>
    <name type="synonym">Pyrophorus luminosus</name>
    <dbReference type="NCBI Taxonomy" id="2038154"/>
    <lineage>
        <taxon>Eukaryota</taxon>
        <taxon>Metazoa</taxon>
        <taxon>Ecdysozoa</taxon>
        <taxon>Arthropoda</taxon>
        <taxon>Hexapoda</taxon>
        <taxon>Insecta</taxon>
        <taxon>Pterygota</taxon>
        <taxon>Neoptera</taxon>
        <taxon>Endopterygota</taxon>
        <taxon>Coleoptera</taxon>
        <taxon>Polyphaga</taxon>
        <taxon>Elateriformia</taxon>
        <taxon>Elateroidea</taxon>
        <taxon>Elateridae</taxon>
        <taxon>Agrypninae</taxon>
        <taxon>Pyrophorini</taxon>
        <taxon>Ignelater</taxon>
    </lineage>
</organism>
<dbReference type="InterPro" id="IPR050314">
    <property type="entry name" value="Glycosyl_Hydrlase_18"/>
</dbReference>
<proteinExistence type="inferred from homology"/>
<dbReference type="InterPro" id="IPR029070">
    <property type="entry name" value="Chitinase_insertion_sf"/>
</dbReference>
<feature type="domain" description="GH18" evidence="6">
    <location>
        <begin position="4"/>
        <end position="353"/>
    </location>
</feature>
<evidence type="ECO:0000256" key="1">
    <source>
        <dbReference type="ARBA" id="ARBA00022801"/>
    </source>
</evidence>
<evidence type="ECO:0000256" key="2">
    <source>
        <dbReference type="ARBA" id="ARBA00023157"/>
    </source>
</evidence>
<dbReference type="PANTHER" id="PTHR11177">
    <property type="entry name" value="CHITINASE"/>
    <property type="match status" value="1"/>
</dbReference>
<comment type="similarity">
    <text evidence="5">Belongs to the glycosyl hydrolase 18 family.</text>
</comment>
<evidence type="ECO:0000259" key="6">
    <source>
        <dbReference type="PROSITE" id="PS51910"/>
    </source>
</evidence>
<name>A0A8K0C777_IGNLU</name>
<dbReference type="EMBL" id="VTPC01091030">
    <property type="protein sequence ID" value="KAF2880076.1"/>
    <property type="molecule type" value="Genomic_DNA"/>
</dbReference>
<dbReference type="GO" id="GO:0008061">
    <property type="term" value="F:chitin binding"/>
    <property type="evidence" value="ECO:0007669"/>
    <property type="project" value="InterPro"/>
</dbReference>
<evidence type="ECO:0000256" key="4">
    <source>
        <dbReference type="RuleBase" id="RU000489"/>
    </source>
</evidence>
<keyword evidence="3 4" id="KW-0326">Glycosidase</keyword>
<dbReference type="AlphaFoldDB" id="A0A8K0C777"/>
<dbReference type="SMART" id="SM00636">
    <property type="entry name" value="Glyco_18"/>
    <property type="match status" value="1"/>
</dbReference>
<keyword evidence="1 4" id="KW-0378">Hydrolase</keyword>
<dbReference type="SUPFAM" id="SSF54556">
    <property type="entry name" value="Chitinase insertion domain"/>
    <property type="match status" value="1"/>
</dbReference>
<gene>
    <name evidence="7" type="ORF">ILUMI_26088</name>
</gene>
<dbReference type="InterPro" id="IPR001579">
    <property type="entry name" value="Glyco_hydro_18_chit_AS"/>
</dbReference>
<dbReference type="GO" id="GO:0005975">
    <property type="term" value="P:carbohydrate metabolic process"/>
    <property type="evidence" value="ECO:0007669"/>
    <property type="project" value="InterPro"/>
</dbReference>
<evidence type="ECO:0000313" key="8">
    <source>
        <dbReference type="Proteomes" id="UP000801492"/>
    </source>
</evidence>